<evidence type="ECO:0000256" key="7">
    <source>
        <dbReference type="SAM" id="Phobius"/>
    </source>
</evidence>
<name>A0AA48GNS3_9BACT</name>
<keyword evidence="3 7" id="KW-0812">Transmembrane</keyword>
<dbReference type="Gene3D" id="2.60.200.20">
    <property type="match status" value="1"/>
</dbReference>
<dbReference type="Pfam" id="PF00498">
    <property type="entry name" value="FHA"/>
    <property type="match status" value="1"/>
</dbReference>
<feature type="transmembrane region" description="Helical" evidence="7">
    <location>
        <begin position="229"/>
        <end position="252"/>
    </location>
</feature>
<keyword evidence="2" id="KW-1003">Cell membrane</keyword>
<dbReference type="AlphaFoldDB" id="A0AA48GNS3"/>
<dbReference type="KEGG" id="msil:METEAL_39760"/>
<dbReference type="PANTHER" id="PTHR36115:SF4">
    <property type="entry name" value="MEMBRANE PROTEIN"/>
    <property type="match status" value="1"/>
</dbReference>
<dbReference type="SMART" id="SM00240">
    <property type="entry name" value="FHA"/>
    <property type="match status" value="1"/>
</dbReference>
<dbReference type="InterPro" id="IPR010432">
    <property type="entry name" value="RDD"/>
</dbReference>
<dbReference type="InterPro" id="IPR000253">
    <property type="entry name" value="FHA_dom"/>
</dbReference>
<dbReference type="Proteomes" id="UP001238179">
    <property type="component" value="Chromosome"/>
</dbReference>
<feature type="domain" description="FHA" evidence="8">
    <location>
        <begin position="22"/>
        <end position="71"/>
    </location>
</feature>
<dbReference type="SUPFAM" id="SSF49879">
    <property type="entry name" value="SMAD/FHA domain"/>
    <property type="match status" value="1"/>
</dbReference>
<gene>
    <name evidence="9" type="ORF">METEAL_39760</name>
</gene>
<organism evidence="9 10">
    <name type="scientific">Mesoterricola silvestris</name>
    <dbReference type="NCBI Taxonomy" id="2927979"/>
    <lineage>
        <taxon>Bacteria</taxon>
        <taxon>Pseudomonadati</taxon>
        <taxon>Acidobacteriota</taxon>
        <taxon>Holophagae</taxon>
        <taxon>Holophagales</taxon>
        <taxon>Holophagaceae</taxon>
        <taxon>Mesoterricola</taxon>
    </lineage>
</organism>
<feature type="transmembrane region" description="Helical" evidence="7">
    <location>
        <begin position="196"/>
        <end position="223"/>
    </location>
</feature>
<proteinExistence type="predicted"/>
<dbReference type="GO" id="GO:0005886">
    <property type="term" value="C:plasma membrane"/>
    <property type="evidence" value="ECO:0007669"/>
    <property type="project" value="UniProtKB-SubCell"/>
</dbReference>
<protein>
    <recommendedName>
        <fullName evidence="8">FHA domain-containing protein</fullName>
    </recommendedName>
</protein>
<evidence type="ECO:0000256" key="6">
    <source>
        <dbReference type="SAM" id="MobiDB-lite"/>
    </source>
</evidence>
<feature type="region of interest" description="Disordered" evidence="6">
    <location>
        <begin position="115"/>
        <end position="159"/>
    </location>
</feature>
<evidence type="ECO:0000256" key="4">
    <source>
        <dbReference type="ARBA" id="ARBA00022989"/>
    </source>
</evidence>
<evidence type="ECO:0000256" key="3">
    <source>
        <dbReference type="ARBA" id="ARBA00022692"/>
    </source>
</evidence>
<dbReference type="EMBL" id="AP027080">
    <property type="protein sequence ID" value="BDU74802.1"/>
    <property type="molecule type" value="Genomic_DNA"/>
</dbReference>
<evidence type="ECO:0000256" key="1">
    <source>
        <dbReference type="ARBA" id="ARBA00004651"/>
    </source>
</evidence>
<dbReference type="InterPro" id="IPR051791">
    <property type="entry name" value="Pra-immunoreactive"/>
</dbReference>
<dbReference type="InterPro" id="IPR008984">
    <property type="entry name" value="SMAD_FHA_dom_sf"/>
</dbReference>
<comment type="subcellular location">
    <subcellularLocation>
        <location evidence="1">Cell membrane</location>
        <topology evidence="1">Multi-pass membrane protein</topology>
    </subcellularLocation>
</comment>
<dbReference type="PANTHER" id="PTHR36115">
    <property type="entry name" value="PROLINE-RICH ANTIGEN HOMOLOG-RELATED"/>
    <property type="match status" value="1"/>
</dbReference>
<evidence type="ECO:0000259" key="8">
    <source>
        <dbReference type="PROSITE" id="PS50006"/>
    </source>
</evidence>
<dbReference type="Pfam" id="PF06271">
    <property type="entry name" value="RDD"/>
    <property type="match status" value="1"/>
</dbReference>
<sequence length="325" mass="34681">MAKLLVQESNGAREFELVDNEVNIGRELDNTLRLADPSISRHHAVLRRTATGYEVQDLGSSNGVLINGVKVETGALKDGDRITLGQMQLTFVDPQPAEAMNPLGTVRMSLDEMAKIQGGPPEPPPIALAAAAPMPPPAPVPPAPVPPPPRPQAPQAAPGDNPAPAFLQPYLPEIPDDAQPLIAGGAIERGDFGTRFVAWLIDGCIGVLVAILFIVAVAVLGAVSHGLGLALGCLLYPLVSLGYLVFMLWCMVKFRATLGKKIMKLRVVPEANPTGNIDWGQAILRLVGHVVSSFLFYLPYLLILGADRKGFQDMFSGSIVIKVDR</sequence>
<dbReference type="PROSITE" id="PS50006">
    <property type="entry name" value="FHA_DOMAIN"/>
    <property type="match status" value="1"/>
</dbReference>
<accession>A0AA48GNS3</accession>
<reference evidence="10" key="1">
    <citation type="journal article" date="2023" name="Int. J. Syst. Evol. Microbiol.">
        <title>Mesoterricola silvestris gen. nov., sp. nov., Mesoterricola sediminis sp. nov., Geothrix oryzae sp. nov., Geothrix edaphica sp. nov., Geothrix rubra sp. nov., and Geothrix limicola sp. nov., six novel members of Acidobacteriota isolated from soils.</title>
        <authorList>
            <person name="Itoh H."/>
            <person name="Sugisawa Y."/>
            <person name="Mise K."/>
            <person name="Xu Z."/>
            <person name="Kuniyasu M."/>
            <person name="Ushijima N."/>
            <person name="Kawano K."/>
            <person name="Kobayashi E."/>
            <person name="Shiratori Y."/>
            <person name="Masuda Y."/>
            <person name="Senoo K."/>
        </authorList>
    </citation>
    <scope>NUCLEOTIDE SEQUENCE [LARGE SCALE GENOMIC DNA]</scope>
    <source>
        <strain evidence="10">W79</strain>
    </source>
</reference>
<evidence type="ECO:0000313" key="9">
    <source>
        <dbReference type="EMBL" id="BDU74802.1"/>
    </source>
</evidence>
<evidence type="ECO:0000256" key="5">
    <source>
        <dbReference type="ARBA" id="ARBA00023136"/>
    </source>
</evidence>
<evidence type="ECO:0000313" key="10">
    <source>
        <dbReference type="Proteomes" id="UP001238179"/>
    </source>
</evidence>
<evidence type="ECO:0000256" key="2">
    <source>
        <dbReference type="ARBA" id="ARBA00022475"/>
    </source>
</evidence>
<keyword evidence="10" id="KW-1185">Reference proteome</keyword>
<feature type="compositionally biased region" description="Pro residues" evidence="6">
    <location>
        <begin position="133"/>
        <end position="152"/>
    </location>
</feature>
<feature type="transmembrane region" description="Helical" evidence="7">
    <location>
        <begin position="286"/>
        <end position="306"/>
    </location>
</feature>
<keyword evidence="4 7" id="KW-1133">Transmembrane helix</keyword>
<dbReference type="RefSeq" id="WP_316413476.1">
    <property type="nucleotide sequence ID" value="NZ_AP027080.1"/>
</dbReference>
<keyword evidence="5 7" id="KW-0472">Membrane</keyword>
<dbReference type="CDD" id="cd00060">
    <property type="entry name" value="FHA"/>
    <property type="match status" value="1"/>
</dbReference>